<evidence type="ECO:0000313" key="2">
    <source>
        <dbReference type="Proteomes" id="UP000095283"/>
    </source>
</evidence>
<evidence type="ECO:0000256" key="1">
    <source>
        <dbReference type="SAM" id="MobiDB-lite"/>
    </source>
</evidence>
<evidence type="ECO:0000313" key="3">
    <source>
        <dbReference type="WBParaSite" id="Hba_01278"/>
    </source>
</evidence>
<dbReference type="AlphaFoldDB" id="A0A1I7W9E7"/>
<dbReference type="WBParaSite" id="Hba_01278">
    <property type="protein sequence ID" value="Hba_01278"/>
    <property type="gene ID" value="Hba_01278"/>
</dbReference>
<sequence>MTFPYYLIFVTWVPKTVQHLSAKRFRSAQNYPTSSRRGFGKRALRQSPGS</sequence>
<name>A0A1I7W9E7_HETBA</name>
<feature type="region of interest" description="Disordered" evidence="1">
    <location>
        <begin position="30"/>
        <end position="50"/>
    </location>
</feature>
<accession>A0A1I7W9E7</accession>
<keyword evidence="2" id="KW-1185">Reference proteome</keyword>
<dbReference type="Proteomes" id="UP000095283">
    <property type="component" value="Unplaced"/>
</dbReference>
<protein>
    <submittedName>
        <fullName evidence="3">Uncharacterized protein</fullName>
    </submittedName>
</protein>
<proteinExistence type="predicted"/>
<reference evidence="3" key="1">
    <citation type="submission" date="2016-11" db="UniProtKB">
        <authorList>
            <consortium name="WormBaseParasite"/>
        </authorList>
    </citation>
    <scope>IDENTIFICATION</scope>
</reference>
<organism evidence="2 3">
    <name type="scientific">Heterorhabditis bacteriophora</name>
    <name type="common">Entomopathogenic nematode worm</name>
    <dbReference type="NCBI Taxonomy" id="37862"/>
    <lineage>
        <taxon>Eukaryota</taxon>
        <taxon>Metazoa</taxon>
        <taxon>Ecdysozoa</taxon>
        <taxon>Nematoda</taxon>
        <taxon>Chromadorea</taxon>
        <taxon>Rhabditida</taxon>
        <taxon>Rhabditina</taxon>
        <taxon>Rhabditomorpha</taxon>
        <taxon>Strongyloidea</taxon>
        <taxon>Heterorhabditidae</taxon>
        <taxon>Heterorhabditis</taxon>
    </lineage>
</organism>